<evidence type="ECO:0000256" key="1">
    <source>
        <dbReference type="SAM" id="Phobius"/>
    </source>
</evidence>
<evidence type="ECO:0000313" key="2">
    <source>
        <dbReference type="EMBL" id="OBY12412.1"/>
    </source>
</evidence>
<dbReference type="eggNOG" id="ENOG502Z8E9">
    <property type="taxonomic scope" value="Bacteria"/>
</dbReference>
<dbReference type="GeneID" id="42777554"/>
<protein>
    <recommendedName>
        <fullName evidence="4">YhfT family protein</fullName>
    </recommendedName>
</protein>
<dbReference type="EMBL" id="MAPZ01000009">
    <property type="protein sequence ID" value="OBY12412.1"/>
    <property type="molecule type" value="Genomic_DNA"/>
</dbReference>
<sequence length="428" mass="44871">MQYLVIALLGALSAILVNQGIAVFNDGFRAIVPEFLEGRMNRKALAATSFAISFGLVIGFGIPVSIAASIILVHSILLGTDIIGTFCPSGKKGIVLSGVVGAIYGIGIVYGLQFVVDLFAKLPVNFLEPLKMVGTPITVAFAVFPALVVAYQFGYKKGLITGIIALLVRQITVMYGTFKIGENTIKLDQEGMALLAGMIIMIAFAMKEKPDENATKVDLTAIFAERVKRIKKNLPILAIMGGLISAATSLCLLAGDPISLNLLAEGKNVEAAMTAFARGIGFIPLVATTAISTGVYAPAGMTFVFVVGLLISNPLIAFIAGAAVMAIEILLLDVLAKLMDKFPGVRKCGDNIRTAMSKVLEVALLVGGMMAAQAMAPGFGLFMVVGLYVLNKTSKKPIVDMAVGPVGAIGVGILINILYLIGLYQIPA</sequence>
<feature type="transmembrane region" description="Helical" evidence="1">
    <location>
        <begin position="275"/>
        <end position="296"/>
    </location>
</feature>
<name>A0A174RA15_9CLOT</name>
<feature type="transmembrane region" description="Helical" evidence="1">
    <location>
        <begin position="362"/>
        <end position="390"/>
    </location>
</feature>
<feature type="transmembrane region" description="Helical" evidence="1">
    <location>
        <begin position="190"/>
        <end position="206"/>
    </location>
</feature>
<reference evidence="2 3" key="1">
    <citation type="submission" date="2016-06" db="EMBL/GenBank/DDBJ databases">
        <authorList>
            <person name="Kjaerup R.B."/>
            <person name="Dalgaard T.S."/>
            <person name="Juul-Madsen H.R."/>
        </authorList>
    </citation>
    <scope>NUCLEOTIDE SEQUENCE [LARGE SCALE GENOMIC DNA]</scope>
    <source>
        <strain evidence="2 3">373-A1</strain>
    </source>
</reference>
<evidence type="ECO:0008006" key="4">
    <source>
        <dbReference type="Google" id="ProtNLM"/>
    </source>
</evidence>
<feature type="transmembrane region" description="Helical" evidence="1">
    <location>
        <begin position="94"/>
        <end position="112"/>
    </location>
</feature>
<keyword evidence="1" id="KW-0472">Membrane</keyword>
<keyword evidence="1" id="KW-1133">Transmembrane helix</keyword>
<gene>
    <name evidence="2" type="ORF">CP373A1_02120</name>
</gene>
<feature type="transmembrane region" description="Helical" evidence="1">
    <location>
        <begin position="303"/>
        <end position="332"/>
    </location>
</feature>
<dbReference type="InterPro" id="IPR019733">
    <property type="entry name" value="Uncharacterised_YhfT"/>
</dbReference>
<dbReference type="OrthoDB" id="92225at2"/>
<comment type="caution">
    <text evidence="2">The sequence shown here is derived from an EMBL/GenBank/DDBJ whole genome shotgun (WGS) entry which is preliminary data.</text>
</comment>
<accession>A0A174RA15</accession>
<feature type="transmembrane region" description="Helical" evidence="1">
    <location>
        <begin position="234"/>
        <end position="255"/>
    </location>
</feature>
<proteinExistence type="predicted"/>
<dbReference type="Pfam" id="PF10797">
    <property type="entry name" value="YhfT"/>
    <property type="match status" value="1"/>
</dbReference>
<dbReference type="RefSeq" id="WP_027099712.1">
    <property type="nucleotide sequence ID" value="NZ_CZBQ01000002.1"/>
</dbReference>
<feature type="transmembrane region" description="Helical" evidence="1">
    <location>
        <begin position="402"/>
        <end position="426"/>
    </location>
</feature>
<keyword evidence="1" id="KW-0812">Transmembrane</keyword>
<feature type="transmembrane region" description="Helical" evidence="1">
    <location>
        <begin position="132"/>
        <end position="151"/>
    </location>
</feature>
<keyword evidence="3" id="KW-1185">Reference proteome</keyword>
<dbReference type="Proteomes" id="UP000092714">
    <property type="component" value="Unassembled WGS sequence"/>
</dbReference>
<feature type="transmembrane region" description="Helical" evidence="1">
    <location>
        <begin position="46"/>
        <end position="73"/>
    </location>
</feature>
<dbReference type="AlphaFoldDB" id="A0A174RA15"/>
<feature type="transmembrane region" description="Helical" evidence="1">
    <location>
        <begin position="158"/>
        <end position="178"/>
    </location>
</feature>
<organism evidence="2 3">
    <name type="scientific">Clostridium paraputrificum</name>
    <dbReference type="NCBI Taxonomy" id="29363"/>
    <lineage>
        <taxon>Bacteria</taxon>
        <taxon>Bacillati</taxon>
        <taxon>Bacillota</taxon>
        <taxon>Clostridia</taxon>
        <taxon>Eubacteriales</taxon>
        <taxon>Clostridiaceae</taxon>
        <taxon>Clostridium</taxon>
    </lineage>
</organism>
<evidence type="ECO:0000313" key="3">
    <source>
        <dbReference type="Proteomes" id="UP000092714"/>
    </source>
</evidence>